<dbReference type="AlphaFoldDB" id="A0A157QSH2"/>
<gene>
    <name evidence="3" type="ORF">SAMEA1982600_03966</name>
</gene>
<evidence type="ECO:0000256" key="1">
    <source>
        <dbReference type="SAM" id="MobiDB-lite"/>
    </source>
</evidence>
<feature type="region of interest" description="Disordered" evidence="1">
    <location>
        <begin position="75"/>
        <end position="121"/>
    </location>
</feature>
<organism evidence="3 4">
    <name type="scientific">Bordetella ansorpii</name>
    <dbReference type="NCBI Taxonomy" id="288768"/>
    <lineage>
        <taxon>Bacteria</taxon>
        <taxon>Pseudomonadati</taxon>
        <taxon>Pseudomonadota</taxon>
        <taxon>Betaproteobacteria</taxon>
        <taxon>Burkholderiales</taxon>
        <taxon>Alcaligenaceae</taxon>
        <taxon>Bordetella</taxon>
    </lineage>
</organism>
<dbReference type="EMBL" id="FKBS01000025">
    <property type="protein sequence ID" value="SAI48677.1"/>
    <property type="molecule type" value="Genomic_DNA"/>
</dbReference>
<dbReference type="InterPro" id="IPR043176">
    <property type="entry name" value="NlpE_N_sf"/>
</dbReference>
<name>A0A157QSH2_9BORD</name>
<evidence type="ECO:0000256" key="2">
    <source>
        <dbReference type="SAM" id="SignalP"/>
    </source>
</evidence>
<dbReference type="OrthoDB" id="8688958at2"/>
<keyword evidence="2" id="KW-0732">Signal</keyword>
<accession>A0A157QSH2</accession>
<dbReference type="PROSITE" id="PS51257">
    <property type="entry name" value="PROKAR_LIPOPROTEIN"/>
    <property type="match status" value="1"/>
</dbReference>
<dbReference type="Proteomes" id="UP000077037">
    <property type="component" value="Unassembled WGS sequence"/>
</dbReference>
<sequence length="274" mass="28583">MSPAPARVTRSRLLAAAGLTASLLAAGCSQFGSPGYYNPPAESTVTDAQYHGQGAGYRTVVHAPSQLQIDLKSDAPRRTTQASGSSQAPQTGTPAPTANDTAATNPALADSPVPPVPPGGANARMVNRTAAAAPMQDAGGPVNPEAQAFMPQAQTYMGTFPCFSRSMQCQAEAQRVTLTLAPNGRWRARSQALEGQGKPVAEQGCWNVAGERPARLLLLDASGNTRAELLASANNVLRVRSVLGNTPTLDYSLTRQPDLDPIDELVKQPTPACQ</sequence>
<feature type="chain" id="PRO_5007615387" evidence="2">
    <location>
        <begin position="26"/>
        <end position="274"/>
    </location>
</feature>
<feature type="signal peptide" evidence="2">
    <location>
        <begin position="1"/>
        <end position="25"/>
    </location>
</feature>
<feature type="compositionally biased region" description="Low complexity" evidence="1">
    <location>
        <begin position="93"/>
        <end position="110"/>
    </location>
</feature>
<proteinExistence type="predicted"/>
<feature type="compositionally biased region" description="Polar residues" evidence="1">
    <location>
        <begin position="78"/>
        <end position="92"/>
    </location>
</feature>
<evidence type="ECO:0000313" key="3">
    <source>
        <dbReference type="EMBL" id="SAI48677.1"/>
    </source>
</evidence>
<protein>
    <submittedName>
        <fullName evidence="3">Lipoprotein</fullName>
    </submittedName>
</protein>
<dbReference type="RefSeq" id="WP_066417575.1">
    <property type="nucleotide sequence ID" value="NZ_FKBS01000025.1"/>
</dbReference>
<reference evidence="3 4" key="1">
    <citation type="submission" date="2016-03" db="EMBL/GenBank/DDBJ databases">
        <authorList>
            <consortium name="Pathogen Informatics"/>
        </authorList>
    </citation>
    <scope>NUCLEOTIDE SEQUENCE [LARGE SCALE GENOMIC DNA]</scope>
    <source>
        <strain evidence="3 4">NCTC13364</strain>
    </source>
</reference>
<dbReference type="Gene3D" id="2.40.128.300">
    <property type="match status" value="1"/>
</dbReference>
<keyword evidence="3" id="KW-0449">Lipoprotein</keyword>
<evidence type="ECO:0000313" key="4">
    <source>
        <dbReference type="Proteomes" id="UP000077037"/>
    </source>
</evidence>